<proteinExistence type="predicted"/>
<reference evidence="2" key="2">
    <citation type="journal article" date="2011" name="J. Biotechnol.">
        <title>Genome sequence of B. amyloliquefaciens type strain DSM7(T) reveals differences to plant-associated B. amyloliquefaciens FZB42.</title>
        <authorList>
            <person name="Ruckert C."/>
            <person name="Blom J."/>
            <person name="Chen X."/>
            <person name="Reva O."/>
            <person name="Borriss R."/>
        </authorList>
    </citation>
    <scope>NUCLEOTIDE SEQUENCE [LARGE SCALE GENOMIC DNA]</scope>
    <source>
        <strain evidence="2">DSM 7</strain>
    </source>
</reference>
<dbReference type="Proteomes" id="UP000006562">
    <property type="component" value="Chromosome"/>
</dbReference>
<dbReference type="KEGG" id="bao:BAMF_0933"/>
<name>A0A9P1JFJ5_BACAS</name>
<sequence>MSQLEANVNDSNQMVLIESRTMRDEHVYRDDVLEKVKVVPSLPDTLEVTFEMAAEYYNVPYATIKTAISRNRAEFNQYGELRILKGKALKEFKSMFQDETLFKGASSLNLLTRRGLLRLGMILTESEVAASVRNYLLNIEEGSDIKLREWAVEREISKRERRRLTDSIQSFYEGPSMKGHEYKNFTNLVYKVIFDCNATRLRETYELEKTEPLRDSLTTEDLKKVVEVEQIIASYIRMGKEYNDIRDELLNKKERFQ</sequence>
<protein>
    <submittedName>
        <fullName evidence="1">Uncharacterized protein</fullName>
    </submittedName>
</protein>
<dbReference type="AlphaFoldDB" id="A0A9P1JFJ5"/>
<evidence type="ECO:0000313" key="2">
    <source>
        <dbReference type="Proteomes" id="UP000006562"/>
    </source>
</evidence>
<keyword evidence="2" id="KW-1185">Reference proteome</keyword>
<gene>
    <name evidence="1" type="ordered locus">BAMF_0933</name>
</gene>
<evidence type="ECO:0000313" key="1">
    <source>
        <dbReference type="EMBL" id="CBI42059.1"/>
    </source>
</evidence>
<accession>A0A9P1JFJ5</accession>
<dbReference type="EMBL" id="FN597644">
    <property type="protein sequence ID" value="CBI42059.1"/>
    <property type="molecule type" value="Genomic_DNA"/>
</dbReference>
<dbReference type="RefSeq" id="WP_013351554.1">
    <property type="nucleotide sequence ID" value="NC_014551.1"/>
</dbReference>
<reference evidence="1 2" key="1">
    <citation type="journal article" date="2011" name="Int. J. Syst. Evol. Microbiol.">
        <title>Relationship of Bacillus amyloliquefaciens clades associated with strains DSM 7T and FZB42T: a proposal for Bacillus amyloliquefaciens subsp. amyloliquefaciens subsp. nov. and Bacillus amyloliquefaciens subsp. plantarum subsp. nov. based on complete genome sequence comparisons.</title>
        <authorList>
            <person name="Borriss R."/>
            <person name="Chen X.H."/>
            <person name="Rueckert C."/>
            <person name="Blom J."/>
            <person name="Becker A."/>
            <person name="Baumgarth B."/>
            <person name="Fan B."/>
            <person name="Pukall R."/>
            <person name="Schumann P."/>
            <person name="Sproer C."/>
            <person name="Junge H."/>
            <person name="Vater J."/>
            <person name="Puhler A."/>
            <person name="Klenk H.P."/>
        </authorList>
    </citation>
    <scope>NUCLEOTIDE SEQUENCE [LARGE SCALE GENOMIC DNA]</scope>
    <source>
        <strain evidence="2">DSM 7</strain>
    </source>
</reference>
<organism evidence="1 2">
    <name type="scientific">Bacillus amyloliquefaciens (strain ATCC 23350 / DSM 7 / BCRC 11601 / CCUG 28519 / NBRC 15535 / NRRL B-14393 / F)</name>
    <dbReference type="NCBI Taxonomy" id="692420"/>
    <lineage>
        <taxon>Bacteria</taxon>
        <taxon>Bacillati</taxon>
        <taxon>Bacillota</taxon>
        <taxon>Bacilli</taxon>
        <taxon>Bacillales</taxon>
        <taxon>Bacillaceae</taxon>
        <taxon>Bacillus</taxon>
        <taxon>Bacillus amyloliquefaciens group</taxon>
    </lineage>
</organism>